<dbReference type="EMBL" id="LN733710">
    <property type="protein sequence ID" value="CEP17645.1"/>
    <property type="molecule type" value="Genomic_DNA"/>
</dbReference>
<comment type="subcellular location">
    <subcellularLocation>
        <location evidence="1">Membrane</location>
        <topology evidence="1">Multi-pass membrane protein</topology>
    </subcellularLocation>
</comment>
<evidence type="ECO:0000256" key="13">
    <source>
        <dbReference type="SAM" id="Phobius"/>
    </source>
</evidence>
<feature type="domain" description="Protein kinase" evidence="14">
    <location>
        <begin position="380"/>
        <end position="635"/>
    </location>
</feature>
<name>A0A0B7NQ29_9FUNG</name>
<dbReference type="Pfam" id="PF00069">
    <property type="entry name" value="Pkinase"/>
    <property type="match status" value="1"/>
</dbReference>
<dbReference type="GO" id="GO:0005524">
    <property type="term" value="F:ATP binding"/>
    <property type="evidence" value="ECO:0007669"/>
    <property type="project" value="UniProtKB-UniRule"/>
</dbReference>
<evidence type="ECO:0000256" key="11">
    <source>
        <dbReference type="PROSITE-ProRule" id="PRU10141"/>
    </source>
</evidence>
<organism evidence="15 16">
    <name type="scientific">Parasitella parasitica</name>
    <dbReference type="NCBI Taxonomy" id="35722"/>
    <lineage>
        <taxon>Eukaryota</taxon>
        <taxon>Fungi</taxon>
        <taxon>Fungi incertae sedis</taxon>
        <taxon>Mucoromycota</taxon>
        <taxon>Mucoromycotina</taxon>
        <taxon>Mucoromycetes</taxon>
        <taxon>Mucorales</taxon>
        <taxon>Mucorineae</taxon>
        <taxon>Mucoraceae</taxon>
        <taxon>Parasitella</taxon>
    </lineage>
</organism>
<dbReference type="PANTHER" id="PTHR24346">
    <property type="entry name" value="MAP/MICROTUBULE AFFINITY-REGULATING KINASE"/>
    <property type="match status" value="1"/>
</dbReference>
<dbReference type="PROSITE" id="PS00108">
    <property type="entry name" value="PROTEIN_KINASE_ST"/>
    <property type="match status" value="1"/>
</dbReference>
<keyword evidence="16" id="KW-1185">Reference proteome</keyword>
<feature type="transmembrane region" description="Helical" evidence="13">
    <location>
        <begin position="43"/>
        <end position="60"/>
    </location>
</feature>
<dbReference type="InterPro" id="IPR017441">
    <property type="entry name" value="Protein_kinase_ATP_BS"/>
</dbReference>
<evidence type="ECO:0000256" key="8">
    <source>
        <dbReference type="ARBA" id="ARBA00022840"/>
    </source>
</evidence>
<dbReference type="Gene3D" id="1.10.510.10">
    <property type="entry name" value="Transferase(Phosphotransferase) domain 1"/>
    <property type="match status" value="1"/>
</dbReference>
<dbReference type="Proteomes" id="UP000054107">
    <property type="component" value="Unassembled WGS sequence"/>
</dbReference>
<feature type="transmembrane region" description="Helical" evidence="13">
    <location>
        <begin position="72"/>
        <end position="91"/>
    </location>
</feature>
<dbReference type="InterPro" id="IPR008271">
    <property type="entry name" value="Ser/Thr_kinase_AS"/>
</dbReference>
<dbReference type="GO" id="GO:0005737">
    <property type="term" value="C:cytoplasm"/>
    <property type="evidence" value="ECO:0007669"/>
    <property type="project" value="TreeGrafter"/>
</dbReference>
<dbReference type="InterPro" id="IPR011009">
    <property type="entry name" value="Kinase-like_dom_sf"/>
</dbReference>
<evidence type="ECO:0000256" key="3">
    <source>
        <dbReference type="ARBA" id="ARBA00022527"/>
    </source>
</evidence>
<keyword evidence="10 13" id="KW-0472">Membrane</keyword>
<evidence type="ECO:0000256" key="5">
    <source>
        <dbReference type="ARBA" id="ARBA00022692"/>
    </source>
</evidence>
<evidence type="ECO:0000256" key="1">
    <source>
        <dbReference type="ARBA" id="ARBA00004141"/>
    </source>
</evidence>
<keyword evidence="7" id="KW-0418">Kinase</keyword>
<dbReference type="GO" id="GO:0046873">
    <property type="term" value="F:metal ion transmembrane transporter activity"/>
    <property type="evidence" value="ECO:0007669"/>
    <property type="project" value="InterPro"/>
</dbReference>
<dbReference type="GO" id="GO:0016020">
    <property type="term" value="C:membrane"/>
    <property type="evidence" value="ECO:0007669"/>
    <property type="project" value="UniProtKB-SubCell"/>
</dbReference>
<feature type="transmembrane region" description="Helical" evidence="13">
    <location>
        <begin position="304"/>
        <end position="322"/>
    </location>
</feature>
<keyword evidence="9 13" id="KW-1133">Transmembrane helix</keyword>
<evidence type="ECO:0000313" key="16">
    <source>
        <dbReference type="Proteomes" id="UP000054107"/>
    </source>
</evidence>
<feature type="transmembrane region" description="Helical" evidence="13">
    <location>
        <begin position="269"/>
        <end position="292"/>
    </location>
</feature>
<protein>
    <recommendedName>
        <fullName evidence="14">Protein kinase domain-containing protein</fullName>
    </recommendedName>
</protein>
<feature type="binding site" evidence="11">
    <location>
        <position position="409"/>
    </location>
    <ligand>
        <name>ATP</name>
        <dbReference type="ChEBI" id="CHEBI:30616"/>
    </ligand>
</feature>
<evidence type="ECO:0000256" key="9">
    <source>
        <dbReference type="ARBA" id="ARBA00022989"/>
    </source>
</evidence>
<dbReference type="PANTHER" id="PTHR24346:SF82">
    <property type="entry name" value="KP78A-RELATED"/>
    <property type="match status" value="1"/>
</dbReference>
<proteinExistence type="inferred from homology"/>
<dbReference type="InterPro" id="IPR003689">
    <property type="entry name" value="ZIP"/>
</dbReference>
<gene>
    <name evidence="15" type="primary">PARPA_11943.1 scaffold 44722</name>
</gene>
<feature type="region of interest" description="Disordered" evidence="12">
    <location>
        <begin position="142"/>
        <end position="175"/>
    </location>
</feature>
<reference evidence="15 16" key="1">
    <citation type="submission" date="2014-09" db="EMBL/GenBank/DDBJ databases">
        <authorList>
            <person name="Ellenberger Sabrina"/>
        </authorList>
    </citation>
    <scope>NUCLEOTIDE SEQUENCE [LARGE SCALE GENOMIC DNA]</scope>
    <source>
        <strain evidence="15 16">CBS 412.66</strain>
    </source>
</reference>
<dbReference type="SUPFAM" id="SSF56112">
    <property type="entry name" value="Protein kinase-like (PK-like)"/>
    <property type="match status" value="1"/>
</dbReference>
<comment type="similarity">
    <text evidence="2">Belongs to the protein kinase superfamily. CAMK Ser/Thr protein kinase family. NIM1 subfamily.</text>
</comment>
<keyword evidence="8 11" id="KW-0067">ATP-binding</keyword>
<evidence type="ECO:0000256" key="6">
    <source>
        <dbReference type="ARBA" id="ARBA00022741"/>
    </source>
</evidence>
<accession>A0A0B7NQ29</accession>
<evidence type="ECO:0000256" key="4">
    <source>
        <dbReference type="ARBA" id="ARBA00022679"/>
    </source>
</evidence>
<dbReference type="FunFam" id="1.10.510.10:FF:000571">
    <property type="entry name" value="Maternal embryonic leucine zipper kinase"/>
    <property type="match status" value="1"/>
</dbReference>
<dbReference type="FunFam" id="3.30.200.20:FF:000003">
    <property type="entry name" value="Non-specific serine/threonine protein kinase"/>
    <property type="match status" value="1"/>
</dbReference>
<dbReference type="PROSITE" id="PS00107">
    <property type="entry name" value="PROTEIN_KINASE_ATP"/>
    <property type="match status" value="1"/>
</dbReference>
<evidence type="ECO:0000256" key="10">
    <source>
        <dbReference type="ARBA" id="ARBA00023136"/>
    </source>
</evidence>
<dbReference type="GO" id="GO:0035556">
    <property type="term" value="P:intracellular signal transduction"/>
    <property type="evidence" value="ECO:0007669"/>
    <property type="project" value="TreeGrafter"/>
</dbReference>
<dbReference type="SMART" id="SM00220">
    <property type="entry name" value="S_TKc"/>
    <property type="match status" value="1"/>
</dbReference>
<dbReference type="GO" id="GO:0004674">
    <property type="term" value="F:protein serine/threonine kinase activity"/>
    <property type="evidence" value="ECO:0007669"/>
    <property type="project" value="UniProtKB-KW"/>
</dbReference>
<dbReference type="Pfam" id="PF02535">
    <property type="entry name" value="Zip"/>
    <property type="match status" value="1"/>
</dbReference>
<evidence type="ECO:0000256" key="7">
    <source>
        <dbReference type="ARBA" id="ARBA00022777"/>
    </source>
</evidence>
<evidence type="ECO:0000256" key="12">
    <source>
        <dbReference type="SAM" id="MobiDB-lite"/>
    </source>
</evidence>
<dbReference type="PROSITE" id="PS50011">
    <property type="entry name" value="PROTEIN_KINASE_DOM"/>
    <property type="match status" value="1"/>
</dbReference>
<keyword evidence="4" id="KW-0808">Transferase</keyword>
<evidence type="ECO:0000259" key="14">
    <source>
        <dbReference type="PROSITE" id="PS50011"/>
    </source>
</evidence>
<sequence length="1043" mass="117419">MVIEASIEGWLMVAISSTACVIGASIVFLGGKVLESKQFLSGSMALGGGVLVFNSLYTLLPASHQKLDSNLLTFSCFFAGVLFTVGLSYFIQWCTPHAIHTCDPTMAVTSKDAGNTSINELVRGPELNDNDLLEQQVDEPDLLKPILPPTPPPLQDQHPHHHRHRHHHNHHHHSDRDLEYGSITIHDEDPEQDTNDYFLIGIQTAIAICIHKFPGLSSCDVLHEGLIMFISNESSSQLGLSVAAAMTIHNLIEGFLISLPLYYATGSRLAAFSYASILGGMSQPLGAVLGLLAIRNVDQRQENFMFGIIFGVVSGMMCLIAVQCRHNYTIQDTMAFMTYLARHHNQQQPQQQSIESNKHVNKRSHTLPAAIKKKKEIGDYILCRTIGRGASGRVKLGIHKQTGEKVAIKMISRSHLTASSITSKSVQRELAVLQLLHHPHLIDLRQVLQDTSYVYFVMEYLEGGELFHVLAERGRLPEDEARHLFGQMITALDWCHTHYISHRDLKPENILLDKDKKNLKIADFGMAAMQQPNALLRTSCGSPHYASPEIVRGRRYDGTAADVWSCGAILYAMMTGHLPFDDEHMGRLLAKIKTGKYRTLPEYLSPDAKDLIKRMLVVDPAKRMTMAEILNHPWLTNKSFLGTELRFLQHTTTSMFNPLNDPQLQASLVTRKSNLDGKIWETLKVLWRERSEDDLIASLSQQGPNVQKLTCKLLQERFLRLEAVENHSSVSLPLRRSSVVTDDVLMTPPLRSLRHGSDDVESYVLSTPYESSIDTMSCCRTLDLPPTPKSTTTFQHLIDSTVTIDKRGDQNGDPYPAISSILQLQQQNRPMITAAAAASSLISYSSAPRHHWIHDDGTLAQTEETRGSKSDAADVFIMTQPIESTIVQQQEPRSTWWLYSKDEPHHPNWWTKTCDYLLFKRKAPEKTIAIECISKHECETAGKLHQVLEERFHGKLTGRMYPHGKIVWSGSMKRKPNSYCSFVCHMSKIKNTSKIRVYFTLVHGHSNKLESNIQELLQCLNDYELESDWITRSNGWIHPEISL</sequence>
<keyword evidence="5 13" id="KW-0812">Transmembrane</keyword>
<dbReference type="OrthoDB" id="504170at2759"/>
<keyword evidence="3" id="KW-0723">Serine/threonine-protein kinase</keyword>
<dbReference type="AlphaFoldDB" id="A0A0B7NQ29"/>
<dbReference type="InterPro" id="IPR000719">
    <property type="entry name" value="Prot_kinase_dom"/>
</dbReference>
<evidence type="ECO:0000313" key="15">
    <source>
        <dbReference type="EMBL" id="CEP17645.1"/>
    </source>
</evidence>
<evidence type="ECO:0000256" key="2">
    <source>
        <dbReference type="ARBA" id="ARBA00010791"/>
    </source>
</evidence>
<feature type="transmembrane region" description="Helical" evidence="13">
    <location>
        <begin position="12"/>
        <end position="31"/>
    </location>
</feature>
<dbReference type="STRING" id="35722.A0A0B7NQ29"/>
<keyword evidence="6 11" id="KW-0547">Nucleotide-binding</keyword>
<feature type="transmembrane region" description="Helical" evidence="13">
    <location>
        <begin position="238"/>
        <end position="263"/>
    </location>
</feature>
<feature type="compositionally biased region" description="Basic residues" evidence="12">
    <location>
        <begin position="159"/>
        <end position="173"/>
    </location>
</feature>